<reference evidence="1" key="1">
    <citation type="journal article" date="2014" name="Int. J. Syst. Evol. Microbiol.">
        <title>Complete genome of a new Firmicutes species belonging to the dominant human colonic microbiota ('Ruminococcus bicirculans') reveals two chromosomes and a selective capacity to utilize plant glucans.</title>
        <authorList>
            <consortium name="NISC Comparative Sequencing Program"/>
            <person name="Wegmann U."/>
            <person name="Louis P."/>
            <person name="Goesmann A."/>
            <person name="Henrissat B."/>
            <person name="Duncan S.H."/>
            <person name="Flint H.J."/>
        </authorList>
    </citation>
    <scope>NUCLEOTIDE SEQUENCE</scope>
    <source>
        <strain evidence="1">NBRC 107710</strain>
    </source>
</reference>
<dbReference type="Proteomes" id="UP000517759">
    <property type="component" value="Unassembled WGS sequence"/>
</dbReference>
<proteinExistence type="predicted"/>
<keyword evidence="4" id="KW-1185">Reference proteome</keyword>
<organism evidence="2 3">
    <name type="scientific">Methylobacterium brachythecii</name>
    <dbReference type="NCBI Taxonomy" id="1176177"/>
    <lineage>
        <taxon>Bacteria</taxon>
        <taxon>Pseudomonadati</taxon>
        <taxon>Pseudomonadota</taxon>
        <taxon>Alphaproteobacteria</taxon>
        <taxon>Hyphomicrobiales</taxon>
        <taxon>Methylobacteriaceae</taxon>
        <taxon>Methylobacterium</taxon>
    </lineage>
</organism>
<comment type="caution">
    <text evidence="2">The sequence shown here is derived from an EMBL/GenBank/DDBJ whole genome shotgun (WGS) entry which is preliminary data.</text>
</comment>
<sequence>MPDRFLIGNGLWCSCCFPAGAPRSRNWRKKIRPGCNECAGEGRISLTAEQIIAATIAETVAWRARA</sequence>
<evidence type="ECO:0000313" key="4">
    <source>
        <dbReference type="Proteomes" id="UP001156881"/>
    </source>
</evidence>
<evidence type="ECO:0000313" key="1">
    <source>
        <dbReference type="EMBL" id="GLS45119.1"/>
    </source>
</evidence>
<accession>A0A7W6F894</accession>
<reference evidence="2 3" key="3">
    <citation type="submission" date="2020-08" db="EMBL/GenBank/DDBJ databases">
        <title>Genomic Encyclopedia of Type Strains, Phase IV (KMG-IV): sequencing the most valuable type-strain genomes for metagenomic binning, comparative biology and taxonomic classification.</title>
        <authorList>
            <person name="Goeker M."/>
        </authorList>
    </citation>
    <scope>NUCLEOTIDE SEQUENCE [LARGE SCALE GENOMIC DNA]</scope>
    <source>
        <strain evidence="2 3">DSM 24105</strain>
    </source>
</reference>
<dbReference type="EMBL" id="BSPG01000018">
    <property type="protein sequence ID" value="GLS45119.1"/>
    <property type="molecule type" value="Genomic_DNA"/>
</dbReference>
<dbReference type="PROSITE" id="PS51257">
    <property type="entry name" value="PROKAR_LIPOPROTEIN"/>
    <property type="match status" value="1"/>
</dbReference>
<dbReference type="AlphaFoldDB" id="A0A7W6F894"/>
<reference evidence="4" key="2">
    <citation type="journal article" date="2019" name="Int. J. Syst. Evol. Microbiol.">
        <title>The Global Catalogue of Microorganisms (GCM) 10K type strain sequencing project: providing services to taxonomists for standard genome sequencing and annotation.</title>
        <authorList>
            <consortium name="The Broad Institute Genomics Platform"/>
            <consortium name="The Broad Institute Genome Sequencing Center for Infectious Disease"/>
            <person name="Wu L."/>
            <person name="Ma J."/>
        </authorList>
    </citation>
    <scope>NUCLEOTIDE SEQUENCE [LARGE SCALE GENOMIC DNA]</scope>
    <source>
        <strain evidence="4">NBRC 107710</strain>
    </source>
</reference>
<gene>
    <name evidence="1" type="ORF">GCM10007884_31080</name>
    <name evidence="2" type="ORF">GGR33_003737</name>
</gene>
<dbReference type="RefSeq" id="WP_183507877.1">
    <property type="nucleotide sequence ID" value="NZ_BSPG01000018.1"/>
</dbReference>
<evidence type="ECO:0000313" key="3">
    <source>
        <dbReference type="Proteomes" id="UP000517759"/>
    </source>
</evidence>
<dbReference type="EMBL" id="JACIDN010000007">
    <property type="protein sequence ID" value="MBB3904218.1"/>
    <property type="molecule type" value="Genomic_DNA"/>
</dbReference>
<evidence type="ECO:0000313" key="2">
    <source>
        <dbReference type="EMBL" id="MBB3904218.1"/>
    </source>
</evidence>
<protein>
    <submittedName>
        <fullName evidence="2">Uncharacterized protein</fullName>
    </submittedName>
</protein>
<name>A0A7W6F894_9HYPH</name>
<reference evidence="1" key="4">
    <citation type="submission" date="2023-01" db="EMBL/GenBank/DDBJ databases">
        <title>Draft genome sequence of Methylobacterium brachythecii strain NBRC 107710.</title>
        <authorList>
            <person name="Sun Q."/>
            <person name="Mori K."/>
        </authorList>
    </citation>
    <scope>NUCLEOTIDE SEQUENCE</scope>
    <source>
        <strain evidence="1">NBRC 107710</strain>
    </source>
</reference>
<dbReference type="Proteomes" id="UP001156881">
    <property type="component" value="Unassembled WGS sequence"/>
</dbReference>